<keyword evidence="1" id="KW-0812">Transmembrane</keyword>
<name>A0AAD2HFR6_9AGAR</name>
<dbReference type="Proteomes" id="UP001295794">
    <property type="component" value="Unassembled WGS sequence"/>
</dbReference>
<keyword evidence="1" id="KW-1133">Transmembrane helix</keyword>
<keyword evidence="3" id="KW-1185">Reference proteome</keyword>
<accession>A0AAD2HFR6</accession>
<dbReference type="EMBL" id="CAVNYO010000403">
    <property type="protein sequence ID" value="CAK5274897.1"/>
    <property type="molecule type" value="Genomic_DNA"/>
</dbReference>
<proteinExistence type="predicted"/>
<evidence type="ECO:0000313" key="3">
    <source>
        <dbReference type="Proteomes" id="UP001295794"/>
    </source>
</evidence>
<evidence type="ECO:0000256" key="1">
    <source>
        <dbReference type="SAM" id="Phobius"/>
    </source>
</evidence>
<protein>
    <submittedName>
        <fullName evidence="2">Uncharacterized protein</fullName>
    </submittedName>
</protein>
<keyword evidence="1" id="KW-0472">Membrane</keyword>
<feature type="transmembrane region" description="Helical" evidence="1">
    <location>
        <begin position="6"/>
        <end position="28"/>
    </location>
</feature>
<feature type="non-terminal residue" evidence="2">
    <location>
        <position position="1"/>
    </location>
</feature>
<sequence length="136" mass="15709">DHGAGIVSILFLSMIFVIRTLTLILSPWSYSEASEVVAQLSNYMILCVGVVETILLWLRFRTPVLGISIWVDANARSRVWVQRFLVFNNVACLLAIVFTPLRIKYFRRVSVMRLLDQNLEHDTWPIYQVSKPHLFA</sequence>
<organism evidence="2 3">
    <name type="scientific">Mycena citricolor</name>
    <dbReference type="NCBI Taxonomy" id="2018698"/>
    <lineage>
        <taxon>Eukaryota</taxon>
        <taxon>Fungi</taxon>
        <taxon>Dikarya</taxon>
        <taxon>Basidiomycota</taxon>
        <taxon>Agaricomycotina</taxon>
        <taxon>Agaricomycetes</taxon>
        <taxon>Agaricomycetidae</taxon>
        <taxon>Agaricales</taxon>
        <taxon>Marasmiineae</taxon>
        <taxon>Mycenaceae</taxon>
        <taxon>Mycena</taxon>
    </lineage>
</organism>
<feature type="transmembrane region" description="Helical" evidence="1">
    <location>
        <begin position="80"/>
        <end position="103"/>
    </location>
</feature>
<dbReference type="AlphaFoldDB" id="A0AAD2HFR6"/>
<comment type="caution">
    <text evidence="2">The sequence shown here is derived from an EMBL/GenBank/DDBJ whole genome shotgun (WGS) entry which is preliminary data.</text>
</comment>
<feature type="non-terminal residue" evidence="2">
    <location>
        <position position="136"/>
    </location>
</feature>
<gene>
    <name evidence="2" type="ORF">MYCIT1_LOCUS22286</name>
</gene>
<reference evidence="2" key="1">
    <citation type="submission" date="2023-11" db="EMBL/GenBank/DDBJ databases">
        <authorList>
            <person name="De Vega J J."/>
            <person name="De Vega J J."/>
        </authorList>
    </citation>
    <scope>NUCLEOTIDE SEQUENCE</scope>
</reference>
<feature type="transmembrane region" description="Helical" evidence="1">
    <location>
        <begin position="40"/>
        <end position="60"/>
    </location>
</feature>
<evidence type="ECO:0000313" key="2">
    <source>
        <dbReference type="EMBL" id="CAK5274897.1"/>
    </source>
</evidence>